<dbReference type="PANTHER" id="PTHR43674">
    <property type="entry name" value="NITRILASE C965.09-RELATED"/>
    <property type="match status" value="1"/>
</dbReference>
<dbReference type="HOGENOM" id="CLU_030130_3_1_4"/>
<dbReference type="Pfam" id="PF00795">
    <property type="entry name" value="CN_hydrolase"/>
    <property type="match status" value="1"/>
</dbReference>
<dbReference type="InterPro" id="IPR050345">
    <property type="entry name" value="Aliph_Amidase/BUP"/>
</dbReference>
<keyword evidence="4" id="KW-0449">Lipoprotein</keyword>
<dbReference type="CDD" id="cd07576">
    <property type="entry name" value="R-amidase_like"/>
    <property type="match status" value="1"/>
</dbReference>
<gene>
    <name evidence="4" type="ORF">BGL_2c08780</name>
</gene>
<dbReference type="PANTHER" id="PTHR43674:SF16">
    <property type="entry name" value="CARBON-NITROGEN FAMILY, PUTATIVE (AFU_ORTHOLOGUE AFUA_5G02350)-RELATED"/>
    <property type="match status" value="1"/>
</dbReference>
<dbReference type="GO" id="GO:0016811">
    <property type="term" value="F:hydrolase activity, acting on carbon-nitrogen (but not peptide) bonds, in linear amides"/>
    <property type="evidence" value="ECO:0007669"/>
    <property type="project" value="TreeGrafter"/>
</dbReference>
<evidence type="ECO:0000256" key="2">
    <source>
        <dbReference type="ARBA" id="ARBA00022801"/>
    </source>
</evidence>
<dbReference type="InterPro" id="IPR001110">
    <property type="entry name" value="UPF0012_CS"/>
</dbReference>
<dbReference type="EMBL" id="CP002581">
    <property type="protein sequence ID" value="AJK48956.1"/>
    <property type="molecule type" value="Genomic_DNA"/>
</dbReference>
<evidence type="ECO:0000313" key="5">
    <source>
        <dbReference type="Proteomes" id="UP000031838"/>
    </source>
</evidence>
<keyword evidence="4" id="KW-0012">Acyltransferase</keyword>
<sequence length="282" mass="30218">MQIELAQIPVADGIVAPNLARVTEVIRARRDGTDLIVFPETTLTGFPTRENVRDVAEAIDGPSIAAVREAARAAGVGVAVGFAERDGERCFNTTLLIDARGEIALRYRKTHLWASDVGVFEPGDRYAVCEFNGLTVGLLICYDIEFPETARAIASLGADLLIVTNGNMDPFGPVHRRAIVARAMENQMFAALVNRIGNGDDNLSFPGESALIGPSGDVLGELRGEDAVLCVTLDPALLAVSREHYSYLHDARVGLVLEDDPQDAAAVPAAPFDGRGRVIRAR</sequence>
<comment type="similarity">
    <text evidence="1">Belongs to the carbon-nitrogen hydrolase superfamily. NIT1/NIT2 family.</text>
</comment>
<reference evidence="5" key="1">
    <citation type="submission" date="2011-03" db="EMBL/GenBank/DDBJ databases">
        <authorList>
            <person name="Voget S."/>
            <person name="Streit W.R."/>
            <person name="Jaeger K.E."/>
            <person name="Daniel R."/>
        </authorList>
    </citation>
    <scope>NUCLEOTIDE SEQUENCE [LARGE SCALE GENOMIC DNA]</scope>
    <source>
        <strain evidence="5">PG1</strain>
    </source>
</reference>
<accession>A0A0B6S9N0</accession>
<dbReference type="PROSITE" id="PS50263">
    <property type="entry name" value="CN_HYDROLASE"/>
    <property type="match status" value="1"/>
</dbReference>
<protein>
    <submittedName>
        <fullName evidence="4">Nitrilase/cyanide hydratase and apolipoprotein N-acyltransferase</fullName>
    </submittedName>
</protein>
<reference evidence="4 5" key="2">
    <citation type="journal article" date="2016" name="Appl. Microbiol. Biotechnol.">
        <title>Mutations improving production and secretion of extracellular lipase by Burkholderia glumae PG1.</title>
        <authorList>
            <person name="Knapp A."/>
            <person name="Voget S."/>
            <person name="Gao R."/>
            <person name="Zaburannyi N."/>
            <person name="Krysciak D."/>
            <person name="Breuer M."/>
            <person name="Hauer B."/>
            <person name="Streit W.R."/>
            <person name="Muller R."/>
            <person name="Daniel R."/>
            <person name="Jaeger K.E."/>
        </authorList>
    </citation>
    <scope>NUCLEOTIDE SEQUENCE [LARGE SCALE GENOMIC DNA]</scope>
    <source>
        <strain evidence="4 5">PG1</strain>
    </source>
</reference>
<dbReference type="InterPro" id="IPR003010">
    <property type="entry name" value="C-N_Hydrolase"/>
</dbReference>
<dbReference type="SUPFAM" id="SSF56317">
    <property type="entry name" value="Carbon-nitrogen hydrolase"/>
    <property type="match status" value="1"/>
</dbReference>
<evidence type="ECO:0000259" key="3">
    <source>
        <dbReference type="PROSITE" id="PS50263"/>
    </source>
</evidence>
<feature type="domain" description="CN hydrolase" evidence="3">
    <location>
        <begin position="1"/>
        <end position="235"/>
    </location>
</feature>
<evidence type="ECO:0000313" key="4">
    <source>
        <dbReference type="EMBL" id="AJK48956.1"/>
    </source>
</evidence>
<keyword evidence="4" id="KW-0808">Transferase</keyword>
<dbReference type="Proteomes" id="UP000031838">
    <property type="component" value="Chromosome 2"/>
</dbReference>
<keyword evidence="5" id="KW-1185">Reference proteome</keyword>
<dbReference type="GO" id="GO:0016746">
    <property type="term" value="F:acyltransferase activity"/>
    <property type="evidence" value="ECO:0007669"/>
    <property type="project" value="UniProtKB-KW"/>
</dbReference>
<dbReference type="PROSITE" id="PS01227">
    <property type="entry name" value="UPF0012"/>
    <property type="match status" value="1"/>
</dbReference>
<keyword evidence="2" id="KW-0378">Hydrolase</keyword>
<dbReference type="Gene3D" id="3.60.110.10">
    <property type="entry name" value="Carbon-nitrogen hydrolase"/>
    <property type="match status" value="1"/>
</dbReference>
<name>A0A0B6S9N0_BURPL</name>
<dbReference type="RefSeq" id="WP_042627500.1">
    <property type="nucleotide sequence ID" value="NZ_CP002581.1"/>
</dbReference>
<organism evidence="4 5">
    <name type="scientific">Burkholderia plantarii</name>
    <dbReference type="NCBI Taxonomy" id="41899"/>
    <lineage>
        <taxon>Bacteria</taxon>
        <taxon>Pseudomonadati</taxon>
        <taxon>Pseudomonadota</taxon>
        <taxon>Betaproteobacteria</taxon>
        <taxon>Burkholderiales</taxon>
        <taxon>Burkholderiaceae</taxon>
        <taxon>Burkholderia</taxon>
    </lineage>
</organism>
<dbReference type="AlphaFoldDB" id="A0A0B6S9N0"/>
<dbReference type="InterPro" id="IPR036526">
    <property type="entry name" value="C-N_Hydrolase_sf"/>
</dbReference>
<evidence type="ECO:0000256" key="1">
    <source>
        <dbReference type="ARBA" id="ARBA00010613"/>
    </source>
</evidence>
<dbReference type="KEGG" id="bgp:BGL_2c08780"/>
<proteinExistence type="inferred from homology"/>
<dbReference type="InterPro" id="IPR044083">
    <property type="entry name" value="RamA-like"/>
</dbReference>